<evidence type="ECO:0000313" key="3">
    <source>
        <dbReference type="Proteomes" id="UP000242638"/>
    </source>
</evidence>
<feature type="compositionally biased region" description="Basic residues" evidence="1">
    <location>
        <begin position="141"/>
        <end position="152"/>
    </location>
</feature>
<evidence type="ECO:0000313" key="2">
    <source>
        <dbReference type="Ensembl" id="ENSPREP00000024630.1"/>
    </source>
</evidence>
<dbReference type="OMA" id="TVGPHRQ"/>
<evidence type="ECO:0000256" key="1">
    <source>
        <dbReference type="SAM" id="MobiDB-lite"/>
    </source>
</evidence>
<organism evidence="2 3">
    <name type="scientific">Poecilia reticulata</name>
    <name type="common">Guppy</name>
    <name type="synonym">Acanthophacelus reticulatus</name>
    <dbReference type="NCBI Taxonomy" id="8081"/>
    <lineage>
        <taxon>Eukaryota</taxon>
        <taxon>Metazoa</taxon>
        <taxon>Chordata</taxon>
        <taxon>Craniata</taxon>
        <taxon>Vertebrata</taxon>
        <taxon>Euteleostomi</taxon>
        <taxon>Actinopterygii</taxon>
        <taxon>Neopterygii</taxon>
        <taxon>Teleostei</taxon>
        <taxon>Neoteleostei</taxon>
        <taxon>Acanthomorphata</taxon>
        <taxon>Ovalentaria</taxon>
        <taxon>Atherinomorphae</taxon>
        <taxon>Cyprinodontiformes</taxon>
        <taxon>Poeciliidae</taxon>
        <taxon>Poeciliinae</taxon>
        <taxon>Poecilia</taxon>
    </lineage>
</organism>
<dbReference type="Proteomes" id="UP000242638">
    <property type="component" value="Unassembled WGS sequence"/>
</dbReference>
<protein>
    <submittedName>
        <fullName evidence="2">Uncharacterized protein</fullName>
    </submittedName>
</protein>
<feature type="region of interest" description="Disordered" evidence="1">
    <location>
        <begin position="66"/>
        <end position="97"/>
    </location>
</feature>
<name>A0A3P9PS84_POERE</name>
<reference evidence="3" key="1">
    <citation type="submission" date="2013-11" db="EMBL/GenBank/DDBJ databases">
        <title>The genomic landscape of the Guanapo guppy.</title>
        <authorList>
            <person name="Kuenstner A."/>
            <person name="Dreyer C."/>
        </authorList>
    </citation>
    <scope>NUCLEOTIDE SEQUENCE</scope>
    <source>
        <strain evidence="3">Guanapo</strain>
    </source>
</reference>
<reference evidence="2" key="2">
    <citation type="submission" date="2025-08" db="UniProtKB">
        <authorList>
            <consortium name="Ensembl"/>
        </authorList>
    </citation>
    <scope>IDENTIFICATION</scope>
    <source>
        <strain evidence="2">Guanapo</strain>
    </source>
</reference>
<dbReference type="Ensembl" id="ENSPRET00000024877.1">
    <property type="protein sequence ID" value="ENSPREP00000024630.1"/>
    <property type="gene ID" value="ENSPREG00000016629.1"/>
</dbReference>
<dbReference type="AlphaFoldDB" id="A0A3P9PS84"/>
<proteinExistence type="predicted"/>
<dbReference type="GeneTree" id="ENSGT00940000177715"/>
<reference evidence="2" key="3">
    <citation type="submission" date="2025-09" db="UniProtKB">
        <authorList>
            <consortium name="Ensembl"/>
        </authorList>
    </citation>
    <scope>IDENTIFICATION</scope>
    <source>
        <strain evidence="2">Guanapo</strain>
    </source>
</reference>
<sequence>KHAVHGFDLKELKAGLRGAGGVRRRAQRVHPVGGGAAPHAQLQVVVRVEGLQDAAGRADGQAERAAALPHHQQRTDVRRPDLGVPAGTVGPHRQDAAAPSLAAPLRAVGEGSGNVIQLRLVQLLVGTLPPALKDDGDLRQRGKFPRSRSGRKRWNETA</sequence>
<keyword evidence="3" id="KW-1185">Reference proteome</keyword>
<accession>A0A3P9PS84</accession>
<feature type="region of interest" description="Disordered" evidence="1">
    <location>
        <begin position="131"/>
        <end position="158"/>
    </location>
</feature>